<feature type="transmembrane region" description="Helical" evidence="1">
    <location>
        <begin position="397"/>
        <end position="418"/>
    </location>
</feature>
<evidence type="ECO:0000313" key="3">
    <source>
        <dbReference type="Proteomes" id="UP000677616"/>
    </source>
</evidence>
<accession>A0ABX7YNK5</accession>
<dbReference type="Proteomes" id="UP000677616">
    <property type="component" value="Chromosome"/>
</dbReference>
<organism evidence="2 3">
    <name type="scientific">Streptococcus oriscaviae</name>
    <dbReference type="NCBI Taxonomy" id="2781599"/>
    <lineage>
        <taxon>Bacteria</taxon>
        <taxon>Bacillati</taxon>
        <taxon>Bacillota</taxon>
        <taxon>Bacilli</taxon>
        <taxon>Lactobacillales</taxon>
        <taxon>Streptococcaceae</taxon>
        <taxon>Streptococcus</taxon>
    </lineage>
</organism>
<evidence type="ECO:0000313" key="2">
    <source>
        <dbReference type="EMBL" id="QUE55420.1"/>
    </source>
</evidence>
<feature type="transmembrane region" description="Helical" evidence="1">
    <location>
        <begin position="358"/>
        <end position="385"/>
    </location>
</feature>
<protein>
    <submittedName>
        <fullName evidence="2">DUF2079 domain-containing protein</fullName>
    </submittedName>
</protein>
<feature type="transmembrane region" description="Helical" evidence="1">
    <location>
        <begin position="511"/>
        <end position="529"/>
    </location>
</feature>
<feature type="transmembrane region" description="Helical" evidence="1">
    <location>
        <begin position="121"/>
        <end position="139"/>
    </location>
</feature>
<dbReference type="InterPro" id="IPR018650">
    <property type="entry name" value="STSV1_Orf64"/>
</dbReference>
<dbReference type="EMBL" id="CP073084">
    <property type="protein sequence ID" value="QUE55420.1"/>
    <property type="molecule type" value="Genomic_DNA"/>
</dbReference>
<keyword evidence="1" id="KW-0472">Membrane</keyword>
<feature type="transmembrane region" description="Helical" evidence="1">
    <location>
        <begin position="160"/>
        <end position="181"/>
    </location>
</feature>
<gene>
    <name evidence="2" type="ORF">INT76_10105</name>
</gene>
<feature type="transmembrane region" description="Helical" evidence="1">
    <location>
        <begin position="76"/>
        <end position="109"/>
    </location>
</feature>
<feature type="transmembrane region" description="Helical" evidence="1">
    <location>
        <begin position="549"/>
        <end position="566"/>
    </location>
</feature>
<evidence type="ECO:0000256" key="1">
    <source>
        <dbReference type="SAM" id="Phobius"/>
    </source>
</evidence>
<name>A0ABX7YNK5_9STRE</name>
<feature type="transmembrane region" description="Helical" evidence="1">
    <location>
        <begin position="283"/>
        <end position="302"/>
    </location>
</feature>
<reference evidence="2 3" key="1">
    <citation type="submission" date="2021-04" db="EMBL/GenBank/DDBJ databases">
        <title>Complete genome sequence of a novel Streptococcus species.</title>
        <authorList>
            <person name="Teng J.L.L."/>
        </authorList>
    </citation>
    <scope>NUCLEOTIDE SEQUENCE [LARGE SCALE GENOMIC DNA]</scope>
    <source>
        <strain evidence="2 3">HKU75</strain>
    </source>
</reference>
<sequence>MSGLKHMSRESWLPYLVNAYLLYAIVQQGVLAINPLYLVLEPSLSLPLFVVVVLLLAGALYWWSRMLPFLKKQEVTHLLLGCYVTGVILKSPSLMIVFGFLLLACGIYAKLCFDGSPVRGWFLGLLLLSLPKVVHLIYHPFVGLVERFVVKTEGWDYGRLWLILILVVYSVLAVVLLQFLGKRYPVFLSSKTSESWLAAIILALVALYVTYLAVVVAYKVKIFSVSTFDFGIFTQMFEGMKQTLLPVTTLERDKVLSHFAVHISPIYYLLLPFYYVLPYGETLEVLQILVVFSGIFPLYLIIKELHLPAKAKWLGILLFVVTPAMTTAGSYHLHENCFLPPLLLWLIYANIKQWKAGLWLVSLLTLMVKEDAFIYVVSVASFFLVQSRFQLDKQQRLRIVLSQFLFPLVYFAGCLYLLNQFGEGAMVSHFDNFLLQGQEGLMTVLSNIVLNPTYALASLFTQSKLHYLLIVFASQLFLPLVQKDWAAYILFLPLVVINLLSDYVYQADINFQYSYGTNVLLLFMTFMAMEHLTQFFQRSMQHKAKLLPYSLLLASIILSAGLMYSYTHSWYRSVEDYAIHKEKLDVIHETLDAIPKDKKILAFTGYTVELREAPELYDLFYHNNRQVDDSVEVLVMKRELMEASLSGGQVATEVEVVNLYLQAGYQESSLSNQEVLVLEKPGN</sequence>
<feature type="transmembrane region" description="Helical" evidence="1">
    <location>
        <begin position="196"/>
        <end position="218"/>
    </location>
</feature>
<feature type="transmembrane region" description="Helical" evidence="1">
    <location>
        <begin position="44"/>
        <end position="64"/>
    </location>
</feature>
<feature type="transmembrane region" description="Helical" evidence="1">
    <location>
        <begin position="12"/>
        <end position="38"/>
    </location>
</feature>
<keyword evidence="1" id="KW-1133">Transmembrane helix</keyword>
<keyword evidence="1" id="KW-0812">Transmembrane</keyword>
<feature type="transmembrane region" description="Helical" evidence="1">
    <location>
        <begin position="259"/>
        <end position="277"/>
    </location>
</feature>
<dbReference type="Pfam" id="PF09852">
    <property type="entry name" value="DUF2079"/>
    <property type="match status" value="1"/>
</dbReference>
<proteinExistence type="predicted"/>
<feature type="transmembrane region" description="Helical" evidence="1">
    <location>
        <begin position="314"/>
        <end position="333"/>
    </location>
</feature>
<keyword evidence="3" id="KW-1185">Reference proteome</keyword>
<feature type="transmembrane region" description="Helical" evidence="1">
    <location>
        <begin position="485"/>
        <end position="505"/>
    </location>
</feature>